<protein>
    <submittedName>
        <fullName evidence="1">Uncharacterized protein</fullName>
    </submittedName>
</protein>
<name>A0ABV1G831_9FIRM</name>
<dbReference type="EMBL" id="JBBMFF010000226">
    <property type="protein sequence ID" value="MEQ2511364.1"/>
    <property type="molecule type" value="Genomic_DNA"/>
</dbReference>
<reference evidence="1 2" key="1">
    <citation type="submission" date="2024-03" db="EMBL/GenBank/DDBJ databases">
        <title>Human intestinal bacterial collection.</title>
        <authorList>
            <person name="Pauvert C."/>
            <person name="Hitch T.C.A."/>
            <person name="Clavel T."/>
        </authorList>
    </citation>
    <scope>NUCLEOTIDE SEQUENCE [LARGE SCALE GENOMIC DNA]</scope>
    <source>
        <strain evidence="1 2">CLA-AA-H192</strain>
    </source>
</reference>
<comment type="caution">
    <text evidence="1">The sequence shown here is derived from an EMBL/GenBank/DDBJ whole genome shotgun (WGS) entry which is preliminary data.</text>
</comment>
<accession>A0ABV1G831</accession>
<proteinExistence type="predicted"/>
<sequence>MTCGRVSPLSTQSTFEDLAVDFEGTTASGAERFYRRTLDKLRLKLLESRLVHTVTLKQTECRKRNKKELSRLAERKGRNNR</sequence>
<organism evidence="1 2">
    <name type="scientific">Faecousia intestinalis</name>
    <dbReference type="NCBI Taxonomy" id="3133167"/>
    <lineage>
        <taxon>Bacteria</taxon>
        <taxon>Bacillati</taxon>
        <taxon>Bacillota</taxon>
        <taxon>Clostridia</taxon>
        <taxon>Eubacteriales</taxon>
        <taxon>Oscillospiraceae</taxon>
        <taxon>Faecousia</taxon>
    </lineage>
</organism>
<evidence type="ECO:0000313" key="2">
    <source>
        <dbReference type="Proteomes" id="UP001491552"/>
    </source>
</evidence>
<keyword evidence="2" id="KW-1185">Reference proteome</keyword>
<gene>
    <name evidence="1" type="ORF">WMO66_08915</name>
</gene>
<dbReference type="Proteomes" id="UP001491552">
    <property type="component" value="Unassembled WGS sequence"/>
</dbReference>
<dbReference type="RefSeq" id="WP_349136053.1">
    <property type="nucleotide sequence ID" value="NZ_JBBMFF010000226.1"/>
</dbReference>
<evidence type="ECO:0000313" key="1">
    <source>
        <dbReference type="EMBL" id="MEQ2511364.1"/>
    </source>
</evidence>